<accession>A0A6J3MB75</accession>
<dbReference type="RefSeq" id="XP_033462301.1">
    <property type="nucleotide sequence ID" value="XM_033601068.1"/>
</dbReference>
<dbReference type="Gene3D" id="2.60.40.640">
    <property type="match status" value="1"/>
</dbReference>
<sequence length="505" mass="55496">MAAKLRGLYQAQKPEIKITLSHKQKLYTTLDRVEGKVIIVTPVDVPFDEVEIDFIGTSRTYVERVSTAATMSGRSEAFHQFLKLQQPRLDRLYPTGGVFKAGQAYEFPFLFVVPPQLLPKVCQHKVATPELQEAHLQLPPSFGDKEVIGKGEAVDDMVPDMASIRYGVFARITKKKEQGGETTKTSVATRAHRIRVMPAVLEQPPLDVQRDSEHYVLRKEKTIKKGLLKGKLGTLVMEATQPPSLRLSARSRSEGQPTTMATIMLRFDPADACSKPPRLGSLSNKLKVYTYYASTARVDYPRKSSAGIDLSQGLYSDQVSLSARCVANAEWQKHDPTRPTNFERRDSTLSMSSVVASNDIPAPSTTYENGRSYYTTKLLVPITLPDTKSFVPSFHSCLVSRMYILKMELGLSSAGMGSGLMLRVPFQISCGGVHGDVGQRQASVVSTISTEGEEDAGADEDLPDFFEPRTIRAPSEEHVGRSRIGSQAPVDAAPPGYSIVSPAIS</sequence>
<proteinExistence type="predicted"/>
<reference evidence="3" key="3">
    <citation type="submission" date="2025-08" db="UniProtKB">
        <authorList>
            <consortium name="RefSeq"/>
        </authorList>
    </citation>
    <scope>IDENTIFICATION</scope>
    <source>
        <strain evidence="3">CBS 342.82</strain>
    </source>
</reference>
<dbReference type="PANTHER" id="PTHR31904">
    <property type="entry name" value="BYPASS OF STOP CODON PROTEIN 5-RELATED"/>
    <property type="match status" value="1"/>
</dbReference>
<evidence type="ECO:0000313" key="3">
    <source>
        <dbReference type="RefSeq" id="XP_033462301.1"/>
    </source>
</evidence>
<dbReference type="InterPro" id="IPR014752">
    <property type="entry name" value="Arrestin-like_C"/>
</dbReference>
<reference evidence="3" key="1">
    <citation type="submission" date="2020-01" db="EMBL/GenBank/DDBJ databases">
        <authorList>
            <consortium name="DOE Joint Genome Institute"/>
            <person name="Haridas S."/>
            <person name="Albert R."/>
            <person name="Binder M."/>
            <person name="Bloem J."/>
            <person name="Labutti K."/>
            <person name="Salamov A."/>
            <person name="Andreopoulos B."/>
            <person name="Baker S.E."/>
            <person name="Barry K."/>
            <person name="Bills G."/>
            <person name="Bluhm B.H."/>
            <person name="Cannon C."/>
            <person name="Castanera R."/>
            <person name="Culley D.E."/>
            <person name="Daum C."/>
            <person name="Ezra D."/>
            <person name="Gonzalez J.B."/>
            <person name="Henrissat B."/>
            <person name="Kuo A."/>
            <person name="Liang C."/>
            <person name="Lipzen A."/>
            <person name="Lutzoni F."/>
            <person name="Magnuson J."/>
            <person name="Mondo S."/>
            <person name="Nolan M."/>
            <person name="Ohm R."/>
            <person name="Pangilinan J."/>
            <person name="Park H.-J."/>
            <person name="Ramirez L."/>
            <person name="Alfaro M."/>
            <person name="Sun H."/>
            <person name="Tritt A."/>
            <person name="Yoshinaga Y."/>
            <person name="Zwiers L.-H."/>
            <person name="Turgeon B.G."/>
            <person name="Goodwin S.B."/>
            <person name="Spatafora J.W."/>
            <person name="Crous P.W."/>
            <person name="Grigoriev I.V."/>
        </authorList>
    </citation>
    <scope>NUCLEOTIDE SEQUENCE</scope>
    <source>
        <strain evidence="3">CBS 342.82</strain>
    </source>
</reference>
<feature type="region of interest" description="Disordered" evidence="1">
    <location>
        <begin position="471"/>
        <end position="505"/>
    </location>
</feature>
<dbReference type="GeneID" id="54358868"/>
<protein>
    <recommendedName>
        <fullName evidence="4">Arrestin-like N-terminal domain-containing protein</fullName>
    </recommendedName>
</protein>
<dbReference type="PANTHER" id="PTHR31904:SF1">
    <property type="entry name" value="BYPASS OF STOP CODON PROTEIN 5-RELATED"/>
    <property type="match status" value="1"/>
</dbReference>
<dbReference type="AlphaFoldDB" id="A0A6J3MB75"/>
<dbReference type="Proteomes" id="UP000504637">
    <property type="component" value="Unplaced"/>
</dbReference>
<dbReference type="InterPro" id="IPR039634">
    <property type="entry name" value="Bul1-like"/>
</dbReference>
<evidence type="ECO:0000256" key="1">
    <source>
        <dbReference type="SAM" id="MobiDB-lite"/>
    </source>
</evidence>
<name>A0A6J3MB75_9PEZI</name>
<evidence type="ECO:0000313" key="2">
    <source>
        <dbReference type="Proteomes" id="UP000504637"/>
    </source>
</evidence>
<keyword evidence="2" id="KW-1185">Reference proteome</keyword>
<gene>
    <name evidence="3" type="ORF">K489DRAFT_315109</name>
</gene>
<organism evidence="3">
    <name type="scientific">Dissoconium aciculare CBS 342.82</name>
    <dbReference type="NCBI Taxonomy" id="1314786"/>
    <lineage>
        <taxon>Eukaryota</taxon>
        <taxon>Fungi</taxon>
        <taxon>Dikarya</taxon>
        <taxon>Ascomycota</taxon>
        <taxon>Pezizomycotina</taxon>
        <taxon>Dothideomycetes</taxon>
        <taxon>Dothideomycetidae</taxon>
        <taxon>Mycosphaerellales</taxon>
        <taxon>Dissoconiaceae</taxon>
        <taxon>Dissoconium</taxon>
    </lineage>
</organism>
<dbReference type="OrthoDB" id="2283785at2759"/>
<evidence type="ECO:0008006" key="4">
    <source>
        <dbReference type="Google" id="ProtNLM"/>
    </source>
</evidence>
<feature type="compositionally biased region" description="Basic and acidic residues" evidence="1">
    <location>
        <begin position="471"/>
        <end position="480"/>
    </location>
</feature>
<reference evidence="3" key="2">
    <citation type="submission" date="2020-04" db="EMBL/GenBank/DDBJ databases">
        <authorList>
            <consortium name="NCBI Genome Project"/>
        </authorList>
    </citation>
    <scope>NUCLEOTIDE SEQUENCE</scope>
    <source>
        <strain evidence="3">CBS 342.82</strain>
    </source>
</reference>